<sequence length="76" mass="8158">MTKGPKTVKVALPSGGPLNLSADVGRLFMMQIEMYSRGGVDSESLGQKINELLNELPDRQLSLANAIASSLVRITK</sequence>
<name>A0ABU5DZQ9_9PROT</name>
<proteinExistence type="predicted"/>
<comment type="caution">
    <text evidence="1">The sequence shown here is derived from an EMBL/GenBank/DDBJ whole genome shotgun (WGS) entry which is preliminary data.</text>
</comment>
<dbReference type="Proteomes" id="UP001271769">
    <property type="component" value="Unassembled WGS sequence"/>
</dbReference>
<keyword evidence="2" id="KW-1185">Reference proteome</keyword>
<evidence type="ECO:0000313" key="1">
    <source>
        <dbReference type="EMBL" id="MDY0872817.1"/>
    </source>
</evidence>
<protein>
    <submittedName>
        <fullName evidence="1">Uncharacterized protein</fullName>
    </submittedName>
</protein>
<organism evidence="1 2">
    <name type="scientific">Dongia rigui</name>
    <dbReference type="NCBI Taxonomy" id="940149"/>
    <lineage>
        <taxon>Bacteria</taxon>
        <taxon>Pseudomonadati</taxon>
        <taxon>Pseudomonadota</taxon>
        <taxon>Alphaproteobacteria</taxon>
        <taxon>Rhodospirillales</taxon>
        <taxon>Dongiaceae</taxon>
        <taxon>Dongia</taxon>
    </lineage>
</organism>
<evidence type="ECO:0000313" key="2">
    <source>
        <dbReference type="Proteomes" id="UP001271769"/>
    </source>
</evidence>
<dbReference type="EMBL" id="JAXCLX010000002">
    <property type="protein sequence ID" value="MDY0872817.1"/>
    <property type="molecule type" value="Genomic_DNA"/>
</dbReference>
<dbReference type="RefSeq" id="WP_320501291.1">
    <property type="nucleotide sequence ID" value="NZ_JAXCLX010000002.1"/>
</dbReference>
<accession>A0ABU5DZQ9</accession>
<reference evidence="1 2" key="1">
    <citation type="journal article" date="2013" name="Antonie Van Leeuwenhoek">
        <title>Dongia rigui sp. nov., isolated from freshwater of a large wetland in Korea.</title>
        <authorList>
            <person name="Baik K.S."/>
            <person name="Hwang Y.M."/>
            <person name="Choi J.S."/>
            <person name="Kwon J."/>
            <person name="Seong C.N."/>
        </authorList>
    </citation>
    <scope>NUCLEOTIDE SEQUENCE [LARGE SCALE GENOMIC DNA]</scope>
    <source>
        <strain evidence="1 2">04SU4-P</strain>
    </source>
</reference>
<gene>
    <name evidence="1" type="ORF">SMD31_12825</name>
</gene>